<comment type="caution">
    <text evidence="4">The sequence shown here is derived from an EMBL/GenBank/DDBJ whole genome shotgun (WGS) entry which is preliminary data.</text>
</comment>
<dbReference type="Proteomes" id="UP000320811">
    <property type="component" value="Unassembled WGS sequence"/>
</dbReference>
<organism evidence="4 5">
    <name type="scientific">Chitinophaga polysaccharea</name>
    <dbReference type="NCBI Taxonomy" id="1293035"/>
    <lineage>
        <taxon>Bacteria</taxon>
        <taxon>Pseudomonadati</taxon>
        <taxon>Bacteroidota</taxon>
        <taxon>Chitinophagia</taxon>
        <taxon>Chitinophagales</taxon>
        <taxon>Chitinophagaceae</taxon>
        <taxon>Chitinophaga</taxon>
    </lineage>
</organism>
<keyword evidence="1" id="KW-0472">Membrane</keyword>
<dbReference type="AlphaFoldDB" id="A0A561PUF8"/>
<keyword evidence="5" id="KW-1185">Reference proteome</keyword>
<dbReference type="Gene3D" id="3.55.50.30">
    <property type="match status" value="1"/>
</dbReference>
<proteinExistence type="predicted"/>
<gene>
    <name evidence="4" type="ORF">FHW36_103512</name>
</gene>
<dbReference type="PANTHER" id="PTHR30273">
    <property type="entry name" value="PERIPLASMIC SIGNAL SENSOR AND SIGMA FACTOR ACTIVATOR FECR-RELATED"/>
    <property type="match status" value="1"/>
</dbReference>
<dbReference type="InterPro" id="IPR012373">
    <property type="entry name" value="Ferrdict_sens_TM"/>
</dbReference>
<dbReference type="EMBL" id="VIWO01000003">
    <property type="protein sequence ID" value="TWF41708.1"/>
    <property type="molecule type" value="Genomic_DNA"/>
</dbReference>
<accession>A0A561PUF8</accession>
<feature type="domain" description="FecR protein" evidence="2">
    <location>
        <begin position="191"/>
        <end position="281"/>
    </location>
</feature>
<sequence>MGKLTEEEIEIYFTLKLSNALPDRELNSLNEMMEDDPALKARWEEFCSRYAHEDIDSHFVRLHDDRLWEPLAPIERPAPVIERKRQRPLSILASPKSGIAALLAAAALLAIILLAYKGNYFAPAKPKLAVNAPAQPSGKNTRLVLPDGRSINLDDERTHFSQYGIQFDRSRGALLVKAPAEMNGTGQLIVPPGKIFSLQLNDGSDIQINANTTISLPLAFSGSKREIWINGEAYINVAKDPGRMFMVHTRNGDIQVLGTAFNVNTYDNNHTRVALVSGAVNIQTAKQKMLLKAGTTATTTSNDEIVVHNTNQGTELSWKEGRYFFQNAGIAEIKAVLERWYGVSVVVNNNPSLVDLRFTGGVNKDEDIKIFLDNLSAVTQLTYQVHPGQVILN</sequence>
<keyword evidence="1" id="KW-0812">Transmembrane</keyword>
<dbReference type="Gene3D" id="2.60.120.1440">
    <property type="match status" value="1"/>
</dbReference>
<dbReference type="Pfam" id="PF04773">
    <property type="entry name" value="FecR"/>
    <property type="match status" value="1"/>
</dbReference>
<feature type="transmembrane region" description="Helical" evidence="1">
    <location>
        <begin position="97"/>
        <end position="116"/>
    </location>
</feature>
<keyword evidence="1" id="KW-1133">Transmembrane helix</keyword>
<dbReference type="OrthoDB" id="643697at2"/>
<feature type="domain" description="Protein FecR C-terminal" evidence="3">
    <location>
        <begin position="323"/>
        <end position="391"/>
    </location>
</feature>
<dbReference type="GO" id="GO:0016989">
    <property type="term" value="F:sigma factor antagonist activity"/>
    <property type="evidence" value="ECO:0007669"/>
    <property type="project" value="TreeGrafter"/>
</dbReference>
<evidence type="ECO:0000313" key="5">
    <source>
        <dbReference type="Proteomes" id="UP000320811"/>
    </source>
</evidence>
<dbReference type="InterPro" id="IPR032508">
    <property type="entry name" value="FecR_C"/>
</dbReference>
<dbReference type="Pfam" id="PF16344">
    <property type="entry name" value="FecR_C"/>
    <property type="match status" value="1"/>
</dbReference>
<evidence type="ECO:0000313" key="4">
    <source>
        <dbReference type="EMBL" id="TWF41708.1"/>
    </source>
</evidence>
<name>A0A561PUF8_9BACT</name>
<dbReference type="RefSeq" id="WP_145669952.1">
    <property type="nucleotide sequence ID" value="NZ_VIWO01000003.1"/>
</dbReference>
<evidence type="ECO:0000256" key="1">
    <source>
        <dbReference type="SAM" id="Phobius"/>
    </source>
</evidence>
<reference evidence="4 5" key="1">
    <citation type="submission" date="2019-06" db="EMBL/GenBank/DDBJ databases">
        <title>Sorghum-associated microbial communities from plants grown in Nebraska, USA.</title>
        <authorList>
            <person name="Schachtman D."/>
        </authorList>
    </citation>
    <scope>NUCLEOTIDE SEQUENCE [LARGE SCALE GENOMIC DNA]</scope>
    <source>
        <strain evidence="4 5">1209</strain>
    </source>
</reference>
<dbReference type="InterPro" id="IPR006860">
    <property type="entry name" value="FecR"/>
</dbReference>
<protein>
    <submittedName>
        <fullName evidence="4">FecR family protein</fullName>
    </submittedName>
</protein>
<evidence type="ECO:0000259" key="3">
    <source>
        <dbReference type="Pfam" id="PF16344"/>
    </source>
</evidence>
<dbReference type="PANTHER" id="PTHR30273:SF2">
    <property type="entry name" value="PROTEIN FECR"/>
    <property type="match status" value="1"/>
</dbReference>
<evidence type="ECO:0000259" key="2">
    <source>
        <dbReference type="Pfam" id="PF04773"/>
    </source>
</evidence>